<accession>A0AAD3HKM0</accession>
<evidence type="ECO:0000313" key="3">
    <source>
        <dbReference type="Proteomes" id="UP001054857"/>
    </source>
</evidence>
<feature type="region of interest" description="Disordered" evidence="1">
    <location>
        <begin position="1"/>
        <end position="85"/>
    </location>
</feature>
<sequence length="378" mass="40370">GRSSYEGSEGGGESEDSWRDGGSTSSRRGSGGSSSTESEASEDSEEEEETPGWGPEEEEEEGEGDEGGSDSEEGGRRVRGGARWKKSKRCRHAAAAAAAPIAGRDTWEEEEVEGRKTRLRLRCKLATAATATTGPSSSSSAAPLMVPISEAELNGRGTDPRVARLLVVCSKYETGYDDPRLGAMFIDRPLSGSRAVQVLGRLNRPAPHLGKRAALVGVTDFVNSAGVLREAFEEFYDVTCLHTGRQARRLQQERQLVRTLGRILEALQPAADTRRGEGGNKDSSCSSFMGQGAQQAMLAFVGFCSQAAVTGKGPIDCLTTHLADPGHNNIYTSSVGPETCVTVAVLCVLPMIIEATKTLNPGKESVPYFPWNEPWSKV</sequence>
<dbReference type="PANTHER" id="PTHR42927:SF1">
    <property type="entry name" value="HELICASE SUPERFAMILY 1 AND 2 DOMAIN-CONTAINING PROTEIN"/>
    <property type="match status" value="1"/>
</dbReference>
<reference evidence="2 3" key="1">
    <citation type="journal article" date="2021" name="Sci. Rep.">
        <title>Genome sequencing of the multicellular alga Astrephomene provides insights into convergent evolution of germ-soma differentiation.</title>
        <authorList>
            <person name="Yamashita S."/>
            <person name="Yamamoto K."/>
            <person name="Matsuzaki R."/>
            <person name="Suzuki S."/>
            <person name="Yamaguchi H."/>
            <person name="Hirooka S."/>
            <person name="Minakuchi Y."/>
            <person name="Miyagishima S."/>
            <person name="Kawachi M."/>
            <person name="Toyoda A."/>
            <person name="Nozaki H."/>
        </authorList>
    </citation>
    <scope>NUCLEOTIDE SEQUENCE [LARGE SCALE GENOMIC DNA]</scope>
    <source>
        <strain evidence="2 3">NIES-4017</strain>
    </source>
</reference>
<dbReference type="InterPro" id="IPR027417">
    <property type="entry name" value="P-loop_NTPase"/>
</dbReference>
<dbReference type="SUPFAM" id="SSF103511">
    <property type="entry name" value="Chlorophyll a-b binding protein"/>
    <property type="match status" value="1"/>
</dbReference>
<feature type="non-terminal residue" evidence="2">
    <location>
        <position position="378"/>
    </location>
</feature>
<dbReference type="Proteomes" id="UP001054857">
    <property type="component" value="Unassembled WGS sequence"/>
</dbReference>
<evidence type="ECO:0000313" key="2">
    <source>
        <dbReference type="EMBL" id="GFR44824.1"/>
    </source>
</evidence>
<dbReference type="Gene3D" id="3.40.50.300">
    <property type="entry name" value="P-loop containing nucleotide triphosphate hydrolases"/>
    <property type="match status" value="1"/>
</dbReference>
<protein>
    <submittedName>
        <fullName evidence="2">Uncharacterized protein</fullName>
    </submittedName>
</protein>
<proteinExistence type="predicted"/>
<dbReference type="Gene3D" id="1.10.3460.10">
    <property type="entry name" value="Chlorophyll a/b binding protein domain"/>
    <property type="match status" value="1"/>
</dbReference>
<comment type="caution">
    <text evidence="2">The sequence shown here is derived from an EMBL/GenBank/DDBJ whole genome shotgun (WGS) entry which is preliminary data.</text>
</comment>
<dbReference type="EMBL" id="BMAR01000008">
    <property type="protein sequence ID" value="GFR44824.1"/>
    <property type="molecule type" value="Genomic_DNA"/>
</dbReference>
<organism evidence="2 3">
    <name type="scientific">Astrephomene gubernaculifera</name>
    <dbReference type="NCBI Taxonomy" id="47775"/>
    <lineage>
        <taxon>Eukaryota</taxon>
        <taxon>Viridiplantae</taxon>
        <taxon>Chlorophyta</taxon>
        <taxon>core chlorophytes</taxon>
        <taxon>Chlorophyceae</taxon>
        <taxon>CS clade</taxon>
        <taxon>Chlamydomonadales</taxon>
        <taxon>Astrephomenaceae</taxon>
        <taxon>Astrephomene</taxon>
    </lineage>
</organism>
<evidence type="ECO:0000256" key="1">
    <source>
        <dbReference type="SAM" id="MobiDB-lite"/>
    </source>
</evidence>
<keyword evidence="3" id="KW-1185">Reference proteome</keyword>
<dbReference type="PANTHER" id="PTHR42927">
    <property type="entry name" value="HELICASE SUPERFAMILY 1 AND 2 DOMAIN-CONTAINING PROTEIN"/>
    <property type="match status" value="1"/>
</dbReference>
<dbReference type="AlphaFoldDB" id="A0AAD3HKM0"/>
<name>A0AAD3HKM0_9CHLO</name>
<feature type="compositionally biased region" description="Acidic residues" evidence="1">
    <location>
        <begin position="39"/>
        <end position="72"/>
    </location>
</feature>
<gene>
    <name evidence="2" type="ORF">Agub_g6163</name>
</gene>
<feature type="compositionally biased region" description="Low complexity" evidence="1">
    <location>
        <begin position="20"/>
        <end position="38"/>
    </location>
</feature>